<dbReference type="Gene3D" id="1.10.220.100">
    <property type="entry name" value="conserved c-terminal region of ge- 1"/>
    <property type="match status" value="1"/>
</dbReference>
<evidence type="ECO:0000313" key="9">
    <source>
        <dbReference type="Proteomes" id="UP000821853"/>
    </source>
</evidence>
<evidence type="ECO:0000256" key="2">
    <source>
        <dbReference type="ARBA" id="ARBA00022490"/>
    </source>
</evidence>
<keyword evidence="2" id="KW-0963">Cytoplasm</keyword>
<feature type="compositionally biased region" description="Acidic residues" evidence="5">
    <location>
        <begin position="17"/>
        <end position="39"/>
    </location>
</feature>
<evidence type="ECO:0000259" key="7">
    <source>
        <dbReference type="Pfam" id="PF21289"/>
    </source>
</evidence>
<protein>
    <recommendedName>
        <fullName evidence="7">Enhancer of mRNA-decapping protein 4 C-terminal domain-containing protein</fullName>
    </recommendedName>
</protein>
<comment type="caution">
    <text evidence="8">The sequence shown here is derived from an EMBL/GenBank/DDBJ whole genome shotgun (WGS) entry which is preliminary data.</text>
</comment>
<reference evidence="8 9" key="1">
    <citation type="journal article" date="2020" name="Cell">
        <title>Large-Scale Comparative Analyses of Tick Genomes Elucidate Their Genetic Diversity and Vector Capacities.</title>
        <authorList>
            <consortium name="Tick Genome and Microbiome Consortium (TIGMIC)"/>
            <person name="Jia N."/>
            <person name="Wang J."/>
            <person name="Shi W."/>
            <person name="Du L."/>
            <person name="Sun Y."/>
            <person name="Zhan W."/>
            <person name="Jiang J.F."/>
            <person name="Wang Q."/>
            <person name="Zhang B."/>
            <person name="Ji P."/>
            <person name="Bell-Sakyi L."/>
            <person name="Cui X.M."/>
            <person name="Yuan T.T."/>
            <person name="Jiang B.G."/>
            <person name="Yang W.F."/>
            <person name="Lam T.T."/>
            <person name="Chang Q.C."/>
            <person name="Ding S.J."/>
            <person name="Wang X.J."/>
            <person name="Zhu J.G."/>
            <person name="Ruan X.D."/>
            <person name="Zhao L."/>
            <person name="Wei J.T."/>
            <person name="Ye R.Z."/>
            <person name="Que T.C."/>
            <person name="Du C.H."/>
            <person name="Zhou Y.H."/>
            <person name="Cheng J.X."/>
            <person name="Dai P.F."/>
            <person name="Guo W.B."/>
            <person name="Han X.H."/>
            <person name="Huang E.J."/>
            <person name="Li L.F."/>
            <person name="Wei W."/>
            <person name="Gao Y.C."/>
            <person name="Liu J.Z."/>
            <person name="Shao H.Z."/>
            <person name="Wang X."/>
            <person name="Wang C.C."/>
            <person name="Yang T.C."/>
            <person name="Huo Q.B."/>
            <person name="Li W."/>
            <person name="Chen H.Y."/>
            <person name="Chen S.E."/>
            <person name="Zhou L.G."/>
            <person name="Ni X.B."/>
            <person name="Tian J.H."/>
            <person name="Sheng Y."/>
            <person name="Liu T."/>
            <person name="Pan Y.S."/>
            <person name="Xia L.Y."/>
            <person name="Li J."/>
            <person name="Zhao F."/>
            <person name="Cao W.C."/>
        </authorList>
    </citation>
    <scope>NUCLEOTIDE SEQUENCE [LARGE SCALE GENOMIC DNA]</scope>
    <source>
        <strain evidence="8">HaeL-2018</strain>
    </source>
</reference>
<dbReference type="InterPro" id="IPR045152">
    <property type="entry name" value="EDC4-like"/>
</dbReference>
<evidence type="ECO:0000313" key="8">
    <source>
        <dbReference type="EMBL" id="KAH9361749.1"/>
    </source>
</evidence>
<sequence length="564" mass="60880">MMLLSLSLSLLASHSTDEEEEEEEEFEELDIGPDYDGALEDSLFAQGGAANRSSATLVAAPEGASEDAAWPQPPDSSDGYPGVAAPAGGRDEGGGLYQAADGQGTVRVLGELELLASQQLEETSSLAQSVAALSAQCSEQSVQLQALLDRRSCEDSIFASLVAESRAHRALLSRLEVALQELGEAHKAGLEKQMGSMAETIGTILAAHLERTTAAEVKNSVVPTVAKILDLTRCDISRRLETTEVFIRESLAKAVKSKVVTEAVTQAVHTAVQTNVQTACREILQNTLVPSVERLCQNLFLQVNETFQKGTREFLQQSRHLVEKQGEARVEELVKAVQVVVESSLQGFLHEHQAALAPPDLRVPLVEATAQGLQGLQATLLQALSSQQEVLAAGLRQDVQAALRDAATPIPLADPHLVMKQITQLLRQGHYNMAFQQALSVADLSTVVTTCELVTPETIFGQYPCPLQQPVLLSLIQQLCADLTSNSDIKLKQVLQSEPCALLWFLEEAVLSLDKDNAVTKEHVAVILTQLCQKLNKFLLGKPSHELGRSAKRLHLVAQSLLAN</sequence>
<dbReference type="AlphaFoldDB" id="A0A9J6FFJ4"/>
<dbReference type="InterPro" id="IPR049404">
    <property type="entry name" value="EDC4_C"/>
</dbReference>
<dbReference type="GO" id="GO:0000932">
    <property type="term" value="C:P-body"/>
    <property type="evidence" value="ECO:0007669"/>
    <property type="project" value="TreeGrafter"/>
</dbReference>
<dbReference type="PANTHER" id="PTHR15598:SF5">
    <property type="entry name" value="ENHANCER OF MRNA-DECAPPING PROTEIN 4"/>
    <property type="match status" value="1"/>
</dbReference>
<evidence type="ECO:0000256" key="3">
    <source>
        <dbReference type="ARBA" id="ARBA00022574"/>
    </source>
</evidence>
<feature type="signal peptide" evidence="6">
    <location>
        <begin position="1"/>
        <end position="18"/>
    </location>
</feature>
<name>A0A9J6FFJ4_HAELO</name>
<organism evidence="8 9">
    <name type="scientific">Haemaphysalis longicornis</name>
    <name type="common">Bush tick</name>
    <dbReference type="NCBI Taxonomy" id="44386"/>
    <lineage>
        <taxon>Eukaryota</taxon>
        <taxon>Metazoa</taxon>
        <taxon>Ecdysozoa</taxon>
        <taxon>Arthropoda</taxon>
        <taxon>Chelicerata</taxon>
        <taxon>Arachnida</taxon>
        <taxon>Acari</taxon>
        <taxon>Parasitiformes</taxon>
        <taxon>Ixodida</taxon>
        <taxon>Ixodoidea</taxon>
        <taxon>Ixodidae</taxon>
        <taxon>Haemaphysalinae</taxon>
        <taxon>Haemaphysalis</taxon>
    </lineage>
</organism>
<dbReference type="VEuPathDB" id="VectorBase:HLOH_040120"/>
<keyword evidence="3" id="KW-0853">WD repeat</keyword>
<dbReference type="InterPro" id="IPR044938">
    <property type="entry name" value="EDC4_C_sf"/>
</dbReference>
<keyword evidence="4" id="KW-0677">Repeat</keyword>
<dbReference type="Proteomes" id="UP000821853">
    <property type="component" value="Chromosome 1"/>
</dbReference>
<evidence type="ECO:0000256" key="6">
    <source>
        <dbReference type="SAM" id="SignalP"/>
    </source>
</evidence>
<dbReference type="OrthoDB" id="21128at2759"/>
<feature type="domain" description="Enhancer of mRNA-decapping protein 4 C-terminal" evidence="7">
    <location>
        <begin position="422"/>
        <end position="554"/>
    </location>
</feature>
<accession>A0A9J6FFJ4</accession>
<feature type="compositionally biased region" description="Low complexity" evidence="5">
    <location>
        <begin position="1"/>
        <end position="14"/>
    </location>
</feature>
<dbReference type="OMA" id="QKGMPEH"/>
<evidence type="ECO:0000256" key="5">
    <source>
        <dbReference type="SAM" id="MobiDB-lite"/>
    </source>
</evidence>
<keyword evidence="6" id="KW-0732">Signal</keyword>
<dbReference type="Pfam" id="PF21289">
    <property type="entry name" value="EDC4_C"/>
    <property type="match status" value="1"/>
</dbReference>
<evidence type="ECO:0000256" key="4">
    <source>
        <dbReference type="ARBA" id="ARBA00022737"/>
    </source>
</evidence>
<comment type="subcellular location">
    <subcellularLocation>
        <location evidence="1">Cytoplasm</location>
    </subcellularLocation>
</comment>
<evidence type="ECO:0000256" key="1">
    <source>
        <dbReference type="ARBA" id="ARBA00004496"/>
    </source>
</evidence>
<dbReference type="PANTHER" id="PTHR15598">
    <property type="entry name" value="ENHANCER OF MRNA-DECAPPING PROTEIN 4"/>
    <property type="match status" value="1"/>
</dbReference>
<dbReference type="EMBL" id="JABSTR010000001">
    <property type="protein sequence ID" value="KAH9361749.1"/>
    <property type="molecule type" value="Genomic_DNA"/>
</dbReference>
<dbReference type="Gene3D" id="6.10.140.270">
    <property type="match status" value="1"/>
</dbReference>
<keyword evidence="9" id="KW-1185">Reference proteome</keyword>
<proteinExistence type="predicted"/>
<feature type="region of interest" description="Disordered" evidence="5">
    <location>
        <begin position="1"/>
        <end position="97"/>
    </location>
</feature>
<dbReference type="GO" id="GO:0031087">
    <property type="term" value="P:deadenylation-independent decapping of nuclear-transcribed mRNA"/>
    <property type="evidence" value="ECO:0007669"/>
    <property type="project" value="InterPro"/>
</dbReference>
<feature type="chain" id="PRO_5039939039" description="Enhancer of mRNA-decapping protein 4 C-terminal domain-containing protein" evidence="6">
    <location>
        <begin position="19"/>
        <end position="564"/>
    </location>
</feature>
<gene>
    <name evidence="8" type="ORF">HPB48_005098</name>
</gene>